<evidence type="ECO:0000256" key="1">
    <source>
        <dbReference type="SAM" id="MobiDB-lite"/>
    </source>
</evidence>
<gene>
    <name evidence="2" type="ORF">CYCCA115_LOCUS13483</name>
</gene>
<feature type="compositionally biased region" description="Polar residues" evidence="1">
    <location>
        <begin position="49"/>
        <end position="71"/>
    </location>
</feature>
<proteinExistence type="predicted"/>
<protein>
    <submittedName>
        <fullName evidence="2">Uncharacterized protein</fullName>
    </submittedName>
</protein>
<evidence type="ECO:0000313" key="3">
    <source>
        <dbReference type="Proteomes" id="UP001295423"/>
    </source>
</evidence>
<organism evidence="2 3">
    <name type="scientific">Cylindrotheca closterium</name>
    <dbReference type="NCBI Taxonomy" id="2856"/>
    <lineage>
        <taxon>Eukaryota</taxon>
        <taxon>Sar</taxon>
        <taxon>Stramenopiles</taxon>
        <taxon>Ochrophyta</taxon>
        <taxon>Bacillariophyta</taxon>
        <taxon>Bacillariophyceae</taxon>
        <taxon>Bacillariophycidae</taxon>
        <taxon>Bacillariales</taxon>
        <taxon>Bacillariaceae</taxon>
        <taxon>Cylindrotheca</taxon>
    </lineage>
</organism>
<feature type="region of interest" description="Disordered" evidence="1">
    <location>
        <begin position="35"/>
        <end position="74"/>
    </location>
</feature>
<keyword evidence="3" id="KW-1185">Reference proteome</keyword>
<sequence length="305" mass="32113">MVNGQHGQKDNDLPNQIDEFGNKFLRVVHKIRKNHLDMKQKKREKRKTVTNSVEQECETPQNGSQTSQSRAVSKPKKELIAQEIAKDFSSNGDQKILRAIGRTAAVNAAILATALTGGAAGAAGILTGGAMTAKRLGDGVQQEDEREVAKSLAVYGSATTASIVGQTVTGALLVGVAGAALPVAGAVAFVVGCASGITAGALSEWGVDHALKRGNDTDDENCHDDEEEEEKVTDDETVDSSEDGCSDKGKKEDVTVIANDSKVEHSSIPNVCITGDSVGQVHARQQDKPKFGSLGTLETQSLESF</sequence>
<name>A0AAD2FSV5_9STRA</name>
<accession>A0AAD2FSV5</accession>
<comment type="caution">
    <text evidence="2">The sequence shown here is derived from an EMBL/GenBank/DDBJ whole genome shotgun (WGS) entry which is preliminary data.</text>
</comment>
<feature type="region of interest" description="Disordered" evidence="1">
    <location>
        <begin position="214"/>
        <end position="252"/>
    </location>
</feature>
<evidence type="ECO:0000313" key="2">
    <source>
        <dbReference type="EMBL" id="CAJ1952300.1"/>
    </source>
</evidence>
<dbReference type="EMBL" id="CAKOGP040001803">
    <property type="protein sequence ID" value="CAJ1952300.1"/>
    <property type="molecule type" value="Genomic_DNA"/>
</dbReference>
<feature type="compositionally biased region" description="Polar residues" evidence="1">
    <location>
        <begin position="296"/>
        <end position="305"/>
    </location>
</feature>
<feature type="compositionally biased region" description="Acidic residues" evidence="1">
    <location>
        <begin position="217"/>
        <end position="244"/>
    </location>
</feature>
<dbReference type="Proteomes" id="UP001295423">
    <property type="component" value="Unassembled WGS sequence"/>
</dbReference>
<feature type="region of interest" description="Disordered" evidence="1">
    <location>
        <begin position="282"/>
        <end position="305"/>
    </location>
</feature>
<reference evidence="2" key="1">
    <citation type="submission" date="2023-08" db="EMBL/GenBank/DDBJ databases">
        <authorList>
            <person name="Audoor S."/>
            <person name="Bilcke G."/>
        </authorList>
    </citation>
    <scope>NUCLEOTIDE SEQUENCE</scope>
</reference>
<dbReference type="AlphaFoldDB" id="A0AAD2FSV5"/>